<dbReference type="Pfam" id="PF12230">
    <property type="entry name" value="PRP21_like_P"/>
    <property type="match status" value="1"/>
</dbReference>
<comment type="function">
    <text evidence="11">Component of the 17S U2 SnRNP complex of the spliceosome, a large ribonucleoprotein complex that removes introns from transcribed pre-mRNAs. The 17S U2 SnRNP complex (1) directly participates in early spliceosome assembly and (2) mediates recognition of the intron branch site during pre-mRNA splicing by promoting the selection of the pre-mRNA branch-site adenosine, the nucleophile for the first step of splicing. Within the 17S U2 SnRNP complex, SF3A1 is part of the SF3A subcomplex that contributes to the assembly of the 17S U2 snRNP, and the subsequent assembly of the pre-spliceosome 'E' complex and the pre-catalytic spliceosome 'A' complex. Involved in pre-mRNA splicing as a component of pre-catalytic spliceosome 'B' complexes.</text>
</comment>
<evidence type="ECO:0000256" key="9">
    <source>
        <dbReference type="ARBA" id="ARBA00023187"/>
    </source>
</evidence>
<dbReference type="GO" id="GO:0045292">
    <property type="term" value="P:mRNA cis splicing, via spliceosome"/>
    <property type="evidence" value="ECO:0007669"/>
    <property type="project" value="InterPro"/>
</dbReference>
<protein>
    <recommendedName>
        <fullName evidence="13">Splicing factor 3A subunit 1</fullName>
    </recommendedName>
</protein>
<evidence type="ECO:0000256" key="1">
    <source>
        <dbReference type="ARBA" id="ARBA00004324"/>
    </source>
</evidence>
<keyword evidence="4" id="KW-0507">mRNA processing</keyword>
<feature type="region of interest" description="Disordered" evidence="14">
    <location>
        <begin position="593"/>
        <end position="616"/>
    </location>
</feature>
<evidence type="ECO:0000313" key="18">
    <source>
        <dbReference type="Proteomes" id="UP001152799"/>
    </source>
</evidence>
<dbReference type="GO" id="GO:0000381">
    <property type="term" value="P:regulation of alternative mRNA splicing, via spliceosome"/>
    <property type="evidence" value="ECO:0007669"/>
    <property type="project" value="TreeGrafter"/>
</dbReference>
<keyword evidence="2" id="KW-1017">Isopeptide bond</keyword>
<dbReference type="InterPro" id="IPR045146">
    <property type="entry name" value="SF3A1"/>
</dbReference>
<dbReference type="CDD" id="cd01800">
    <property type="entry name" value="Ubl_SF3a120"/>
    <property type="match status" value="1"/>
</dbReference>
<dbReference type="InterPro" id="IPR035967">
    <property type="entry name" value="SWAP/Surp_sf"/>
</dbReference>
<feature type="domain" description="SURP motif" evidence="16">
    <location>
        <begin position="35"/>
        <end position="77"/>
    </location>
</feature>
<evidence type="ECO:0000256" key="12">
    <source>
        <dbReference type="ARBA" id="ARBA00061882"/>
    </source>
</evidence>
<accession>A0A9N9QJ87</accession>
<dbReference type="FunFam" id="1.10.10.790:FF:000002">
    <property type="entry name" value="Splicing factor 3A subunit 1"/>
    <property type="match status" value="1"/>
</dbReference>
<dbReference type="InterPro" id="IPR029071">
    <property type="entry name" value="Ubiquitin-like_domsf"/>
</dbReference>
<dbReference type="SMART" id="SM00648">
    <property type="entry name" value="SWAP"/>
    <property type="match status" value="2"/>
</dbReference>
<dbReference type="EMBL" id="OU892277">
    <property type="protein sequence ID" value="CAG9760853.1"/>
    <property type="molecule type" value="Genomic_DNA"/>
</dbReference>
<keyword evidence="7" id="KW-0832">Ubl conjugation</keyword>
<comment type="subcellular location">
    <subcellularLocation>
        <location evidence="1">Nucleus speckle</location>
    </subcellularLocation>
</comment>
<gene>
    <name evidence="17" type="ORF">CEUTPL_LOCUS1572</name>
</gene>
<sequence length="721" mass="80872">MSLAGASASSSEDGAAASSNAIVGIIYPPPEVRNIVDKTASFVARNGPEFEARIRQNELGNPKFNFLNLGDPYHAYYQHKVNEVREGKAQEPSIAQGISKLTVSLTQQQKQHEIFKQIEQPFVPKDPPSDFEFIADPPSISASDLDIVKLTAQFVARNGRSFLTQLMNREQRNFQFDFLRPQHSLFQYFTKLLEQYTKILIPSKTLVQSLRDEVKSADCVLEQVKYRADYQKYQEAQKAREDEVLERERVAYAQIDWHDFVVVETVDYQGFELGNFPPPTTPEEVGARILIQERIEEGDDIEMQLESDDDEPANEDSGLSRMEDKTGPTSRKDNNQVQDMDEESSEEDDEREHPQPIQPPLPPAVDKVVVKKYDPKQTPKVSRPTVGDDYLVSPITGEKIPASKVQEHMRIGLLDPRWVEQRDKHATDKMAQDTVYAQGTAIEASLKLLAERRTDIFGVGDEETAIGKKIGEEEKKDEKVTWDGHTSSVEAATRAARANITLEDQIHQIHKVKGLLPDEEKEKIGPKITPPQTSVLTVPTSQPLAISVASQLMSAQPPIMMMPAPPMGPMRPTIMLTSHPPMGFVTPMPPPMPIPVKQPNDGPLEEEPSSKKLRNEESLVPEDVFLARNPSSVGVTVAIPLMPEKSEWKLTGQMLSFTLPLSESVGNLKVKIQEEVNMPPTKQKLFFDGMFFKDQNSLAYYNIAPGAVIQLQFKERGGRKK</sequence>
<feature type="domain" description="Ubiquitin-like" evidence="15">
    <location>
        <begin position="635"/>
        <end position="718"/>
    </location>
</feature>
<comment type="subunit">
    <text evidence="12">Component of the 17S U2 SnRNP complex, a ribonucleoprotein complex that contains small nuclear RNA (snRNA) U2 and a number of specific proteins. Part of the SF3A subcomplex of the 17S U2 SnRNP complex which is composed of three subunits; SF3A3/SAP61, SF3A2/SAP62 and SF3A1/SAP114. SF3A associates with the splicing factor SF3B and a 12S RNA unit to form the mature 17S U2 small nuclear ribonucleoprotein complex (17S U2 snRNP). SF3A1 functions as a scaffold that interacts directly with both SF3A2 and SF3A3. Identified in the spliceosome 'E' complex, a precursor of the spliceosome 'A' complex. Identified in the spliceosome 'A' and 'B' complexes. Identified in the spliceosome 'C' complex. Interacts with P2RX6; resulting in a reduction of the splicing activity.</text>
</comment>
<keyword evidence="5" id="KW-0747">Spliceosome</keyword>
<dbReference type="InterPro" id="IPR022030">
    <property type="entry name" value="SF3A1_dom"/>
</dbReference>
<organism evidence="17 18">
    <name type="scientific">Ceutorhynchus assimilis</name>
    <name type="common">cabbage seed weevil</name>
    <dbReference type="NCBI Taxonomy" id="467358"/>
    <lineage>
        <taxon>Eukaryota</taxon>
        <taxon>Metazoa</taxon>
        <taxon>Ecdysozoa</taxon>
        <taxon>Arthropoda</taxon>
        <taxon>Hexapoda</taxon>
        <taxon>Insecta</taxon>
        <taxon>Pterygota</taxon>
        <taxon>Neoptera</taxon>
        <taxon>Endopterygota</taxon>
        <taxon>Coleoptera</taxon>
        <taxon>Polyphaga</taxon>
        <taxon>Cucujiformia</taxon>
        <taxon>Curculionidae</taxon>
        <taxon>Ceutorhynchinae</taxon>
        <taxon>Ceutorhynchus</taxon>
    </lineage>
</organism>
<evidence type="ECO:0000256" key="6">
    <source>
        <dbReference type="ARBA" id="ARBA00022737"/>
    </source>
</evidence>
<dbReference type="PROSITE" id="PS50128">
    <property type="entry name" value="SURP"/>
    <property type="match status" value="2"/>
</dbReference>
<evidence type="ECO:0000256" key="14">
    <source>
        <dbReference type="SAM" id="MobiDB-lite"/>
    </source>
</evidence>
<evidence type="ECO:0000313" key="17">
    <source>
        <dbReference type="EMBL" id="CAG9760853.1"/>
    </source>
</evidence>
<evidence type="ECO:0000256" key="3">
    <source>
        <dbReference type="ARBA" id="ARBA00022553"/>
    </source>
</evidence>
<proteinExistence type="predicted"/>
<evidence type="ECO:0000256" key="7">
    <source>
        <dbReference type="ARBA" id="ARBA00022843"/>
    </source>
</evidence>
<dbReference type="SMART" id="SM00213">
    <property type="entry name" value="UBQ"/>
    <property type="match status" value="1"/>
</dbReference>
<dbReference type="InterPro" id="IPR000626">
    <property type="entry name" value="Ubiquitin-like_dom"/>
</dbReference>
<feature type="region of interest" description="Disordered" evidence="14">
    <location>
        <begin position="305"/>
        <end position="365"/>
    </location>
</feature>
<dbReference type="Pfam" id="PF01805">
    <property type="entry name" value="Surp"/>
    <property type="match status" value="2"/>
</dbReference>
<evidence type="ECO:0000256" key="5">
    <source>
        <dbReference type="ARBA" id="ARBA00022728"/>
    </source>
</evidence>
<keyword evidence="6" id="KW-0677">Repeat</keyword>
<evidence type="ECO:0000256" key="11">
    <source>
        <dbReference type="ARBA" id="ARBA00060058"/>
    </source>
</evidence>
<dbReference type="GO" id="GO:0016607">
    <property type="term" value="C:nuclear speck"/>
    <property type="evidence" value="ECO:0007669"/>
    <property type="project" value="UniProtKB-SubCell"/>
</dbReference>
<dbReference type="Gene3D" id="1.10.10.790">
    <property type="entry name" value="Surp module"/>
    <property type="match status" value="2"/>
</dbReference>
<keyword evidence="8" id="KW-0007">Acetylation</keyword>
<dbReference type="PANTHER" id="PTHR15316">
    <property type="entry name" value="SPLICEOSOME ASSOCIATED PROTEIN 114/SWAP SPLICING FACTOR-RELATED"/>
    <property type="match status" value="1"/>
</dbReference>
<dbReference type="PROSITE" id="PS50053">
    <property type="entry name" value="UBIQUITIN_2"/>
    <property type="match status" value="1"/>
</dbReference>
<keyword evidence="18" id="KW-1185">Reference proteome</keyword>
<dbReference type="OrthoDB" id="447637at2759"/>
<evidence type="ECO:0000259" key="16">
    <source>
        <dbReference type="PROSITE" id="PS50128"/>
    </source>
</evidence>
<keyword evidence="3" id="KW-0597">Phosphoprotein</keyword>
<keyword evidence="10" id="KW-0539">Nucleus</keyword>
<dbReference type="GO" id="GO:0071004">
    <property type="term" value="C:U2-type prespliceosome"/>
    <property type="evidence" value="ECO:0007669"/>
    <property type="project" value="TreeGrafter"/>
</dbReference>
<dbReference type="AlphaFoldDB" id="A0A9N9QJ87"/>
<dbReference type="SUPFAM" id="SSF109905">
    <property type="entry name" value="Surp module (SWAP domain)"/>
    <property type="match status" value="2"/>
</dbReference>
<evidence type="ECO:0000256" key="13">
    <source>
        <dbReference type="ARBA" id="ARBA00074916"/>
    </source>
</evidence>
<dbReference type="PANTHER" id="PTHR15316:SF1">
    <property type="entry name" value="SPLICING FACTOR 3A SUBUNIT 1"/>
    <property type="match status" value="1"/>
</dbReference>
<dbReference type="SUPFAM" id="SSF54236">
    <property type="entry name" value="Ubiquitin-like"/>
    <property type="match status" value="1"/>
</dbReference>
<evidence type="ECO:0000256" key="10">
    <source>
        <dbReference type="ARBA" id="ARBA00023242"/>
    </source>
</evidence>
<dbReference type="Gene3D" id="3.10.20.90">
    <property type="entry name" value="Phosphatidylinositol 3-kinase Catalytic Subunit, Chain A, domain 1"/>
    <property type="match status" value="1"/>
</dbReference>
<dbReference type="FunFam" id="1.10.10.790:FF:000001">
    <property type="entry name" value="Splicing factor 3a, subunit 1"/>
    <property type="match status" value="1"/>
</dbReference>
<feature type="domain" description="SURP motif" evidence="16">
    <location>
        <begin position="147"/>
        <end position="189"/>
    </location>
</feature>
<dbReference type="GO" id="GO:0005686">
    <property type="term" value="C:U2 snRNP"/>
    <property type="evidence" value="ECO:0007669"/>
    <property type="project" value="TreeGrafter"/>
</dbReference>
<dbReference type="GO" id="GO:0071013">
    <property type="term" value="C:catalytic step 2 spliceosome"/>
    <property type="evidence" value="ECO:0007669"/>
    <property type="project" value="TreeGrafter"/>
</dbReference>
<feature type="compositionally biased region" description="Basic and acidic residues" evidence="14">
    <location>
        <begin position="321"/>
        <end position="334"/>
    </location>
</feature>
<dbReference type="InterPro" id="IPR000061">
    <property type="entry name" value="Surp"/>
</dbReference>
<dbReference type="Proteomes" id="UP001152799">
    <property type="component" value="Chromosome 1"/>
</dbReference>
<evidence type="ECO:0000256" key="8">
    <source>
        <dbReference type="ARBA" id="ARBA00022990"/>
    </source>
</evidence>
<evidence type="ECO:0000256" key="4">
    <source>
        <dbReference type="ARBA" id="ARBA00022664"/>
    </source>
</evidence>
<keyword evidence="9" id="KW-0508">mRNA splicing</keyword>
<dbReference type="Pfam" id="PF00240">
    <property type="entry name" value="ubiquitin"/>
    <property type="match status" value="1"/>
</dbReference>
<dbReference type="InterPro" id="IPR035563">
    <property type="entry name" value="SF3As1_ubi"/>
</dbReference>
<evidence type="ECO:0000259" key="15">
    <source>
        <dbReference type="PROSITE" id="PS50053"/>
    </source>
</evidence>
<feature type="compositionally biased region" description="Acidic residues" evidence="14">
    <location>
        <begin position="339"/>
        <end position="350"/>
    </location>
</feature>
<dbReference type="FunFam" id="3.10.20.90:FF:000091">
    <property type="entry name" value="Splicing factor 3A subunit 1"/>
    <property type="match status" value="1"/>
</dbReference>
<feature type="compositionally biased region" description="Acidic residues" evidence="14">
    <location>
        <begin position="305"/>
        <end position="314"/>
    </location>
</feature>
<evidence type="ECO:0000256" key="2">
    <source>
        <dbReference type="ARBA" id="ARBA00022499"/>
    </source>
</evidence>
<reference evidence="17" key="1">
    <citation type="submission" date="2022-01" db="EMBL/GenBank/DDBJ databases">
        <authorList>
            <person name="King R."/>
        </authorList>
    </citation>
    <scope>NUCLEOTIDE SEQUENCE</scope>
</reference>
<name>A0A9N9QJ87_9CUCU</name>
<dbReference type="GO" id="GO:0003723">
    <property type="term" value="F:RNA binding"/>
    <property type="evidence" value="ECO:0007669"/>
    <property type="project" value="InterPro"/>
</dbReference>